<evidence type="ECO:0000256" key="2">
    <source>
        <dbReference type="SAM" id="MobiDB-lite"/>
    </source>
</evidence>
<feature type="region of interest" description="Disordered" evidence="2">
    <location>
        <begin position="241"/>
        <end position="289"/>
    </location>
</feature>
<feature type="compositionally biased region" description="Polar residues" evidence="2">
    <location>
        <begin position="252"/>
        <end position="263"/>
    </location>
</feature>
<feature type="compositionally biased region" description="Low complexity" evidence="2">
    <location>
        <begin position="275"/>
        <end position="289"/>
    </location>
</feature>
<keyword evidence="4" id="KW-1185">Reference proteome</keyword>
<feature type="compositionally biased region" description="Polar residues" evidence="2">
    <location>
        <begin position="346"/>
        <end position="364"/>
    </location>
</feature>
<feature type="compositionally biased region" description="Low complexity" evidence="2">
    <location>
        <begin position="81"/>
        <end position="94"/>
    </location>
</feature>
<feature type="compositionally biased region" description="Low complexity" evidence="2">
    <location>
        <begin position="706"/>
        <end position="730"/>
    </location>
</feature>
<dbReference type="Proteomes" id="UP001157974">
    <property type="component" value="Unassembled WGS sequence"/>
</dbReference>
<keyword evidence="1" id="KW-0539">Nucleus</keyword>
<comment type="caution">
    <text evidence="3">The sequence shown here is derived from an EMBL/GenBank/DDBJ whole genome shotgun (WGS) entry which is preliminary data.</text>
</comment>
<dbReference type="Gene3D" id="1.10.246.20">
    <property type="entry name" value="Coactivator CBP, KIX domain"/>
    <property type="match status" value="1"/>
</dbReference>
<dbReference type="AlphaFoldDB" id="A0AAV8UQC9"/>
<evidence type="ECO:0000313" key="3">
    <source>
        <dbReference type="EMBL" id="KAJ8904775.1"/>
    </source>
</evidence>
<reference evidence="3 4" key="1">
    <citation type="journal article" date="2023" name="Nat. Commun.">
        <title>Origin of minicircular mitochondrial genomes in red algae.</title>
        <authorList>
            <person name="Lee Y."/>
            <person name="Cho C.H."/>
            <person name="Lee Y.M."/>
            <person name="Park S.I."/>
            <person name="Yang J.H."/>
            <person name="West J.A."/>
            <person name="Bhattacharya D."/>
            <person name="Yoon H.S."/>
        </authorList>
    </citation>
    <scope>NUCLEOTIDE SEQUENCE [LARGE SCALE GENOMIC DNA]</scope>
    <source>
        <strain evidence="3 4">CCMP1338</strain>
        <tissue evidence="3">Whole cell</tissue>
    </source>
</reference>
<accession>A0AAV8UQC9</accession>
<proteinExistence type="predicted"/>
<dbReference type="GO" id="GO:0006355">
    <property type="term" value="P:regulation of DNA-templated transcription"/>
    <property type="evidence" value="ECO:0007669"/>
    <property type="project" value="InterPro"/>
</dbReference>
<feature type="region of interest" description="Disordered" evidence="2">
    <location>
        <begin position="395"/>
        <end position="422"/>
    </location>
</feature>
<feature type="region of interest" description="Disordered" evidence="2">
    <location>
        <begin position="695"/>
        <end position="732"/>
    </location>
</feature>
<protein>
    <recommendedName>
        <fullName evidence="5">Mediator complex subunit 15 KIX domain-containing protein</fullName>
    </recommendedName>
</protein>
<feature type="compositionally biased region" description="Polar residues" evidence="2">
    <location>
        <begin position="503"/>
        <end position="516"/>
    </location>
</feature>
<feature type="compositionally biased region" description="Polar residues" evidence="2">
    <location>
        <begin position="315"/>
        <end position="325"/>
    </location>
</feature>
<feature type="compositionally biased region" description="Basic and acidic residues" evidence="2">
    <location>
        <begin position="241"/>
        <end position="251"/>
    </location>
</feature>
<feature type="compositionally biased region" description="Polar residues" evidence="2">
    <location>
        <begin position="474"/>
        <end position="484"/>
    </location>
</feature>
<sequence>MESDWRSEFDEAKRKAIRDWAEDKLMSSYADLDMPPQVVKDKVAKFEERVFALAGSKEIYVNTLASKLDAIRKNREDKQKQQPATQATPQAAQPNRQGVGGSDASQNFNGQSHLQASSGRQPMKYSQYQRGEYRTVNQATSQQMPMQQAGQLHQNSLGAVPQEQQAQAGNRTVWSELQRLKKEYGEEFHYWAQSVAKSSRVHRQMKERVLEWDRILQIGDPQALSPKITFDRIAEVEKNIRQYIKPRRDSQSGRNSANPMKRNSSSSSKQGGPPQMTQAQYAKQQQMNQNMKRIPQQGPYTGNGALQPQTAGANVQMGNIDSRPNSHQAHRGQQTQQAGGTQTSSEYSSQIPSHLQRSLPQGTQRPAPGQLQDQASIREAQQQILARQLQQQQQQQRQRASTQRQMQQLQQRQQKQGTQKIAQQIADLPPDMQAQMSEQLGQPQSQRQMVQQLSEQQVLQELSQQLLQKRGSGPQRTNQQQLAAQLQKRMPKQQIHQVQQQIAPSNTTQMRATTGGASARVAQNQLQAQQKELQDATQYMRGRLNQAANPQAQVQNQGKLLQQQLRHPDNAQQYSQSKLLAAKLAVAGRGGGNQQAKVEPATTKTDVGRVPGGVAGVSPQQVAARNRALMQQQQQQQSAQKVAKEDPYGSHANVSQAMIGNGRAEVQNSGEAQDLQMRDLLGGTTLPTGARALAAQRGAASGGSLQGAQRPPNSVPRQGAQRPQIQQQPRNHMEELGRKVERALKNSARILRIVQQQCMNPEERKKRRIDEALSSFKNVKPTLVIAKRPDANQPRAPGQPEKHGATPNDASRVRKAPSEGVSDVPSQTAKVAKVMYS</sequence>
<feature type="region of interest" description="Disordered" evidence="2">
    <location>
        <begin position="72"/>
        <end position="124"/>
    </location>
</feature>
<dbReference type="InterPro" id="IPR036529">
    <property type="entry name" value="KIX_dom_sf"/>
</dbReference>
<feature type="compositionally biased region" description="Polar residues" evidence="2">
    <location>
        <begin position="103"/>
        <end position="124"/>
    </location>
</feature>
<feature type="region of interest" description="Disordered" evidence="2">
    <location>
        <begin position="786"/>
        <end position="837"/>
    </location>
</feature>
<name>A0AAV8UQC9_9RHOD</name>
<feature type="region of interest" description="Disordered" evidence="2">
    <location>
        <begin position="315"/>
        <end position="376"/>
    </location>
</feature>
<feature type="compositionally biased region" description="Low complexity" evidence="2">
    <location>
        <begin position="493"/>
        <end position="502"/>
    </location>
</feature>
<gene>
    <name evidence="3" type="ORF">NDN08_001291</name>
</gene>
<feature type="region of interest" description="Disordered" evidence="2">
    <location>
        <begin position="467"/>
        <end position="533"/>
    </location>
</feature>
<feature type="compositionally biased region" description="Low complexity" evidence="2">
    <location>
        <begin position="519"/>
        <end position="531"/>
    </location>
</feature>
<feature type="compositionally biased region" description="Low complexity" evidence="2">
    <location>
        <begin position="331"/>
        <end position="345"/>
    </location>
</feature>
<evidence type="ECO:0000313" key="4">
    <source>
        <dbReference type="Proteomes" id="UP001157974"/>
    </source>
</evidence>
<evidence type="ECO:0008006" key="5">
    <source>
        <dbReference type="Google" id="ProtNLM"/>
    </source>
</evidence>
<dbReference type="EMBL" id="JAMWBK010000005">
    <property type="protein sequence ID" value="KAJ8904775.1"/>
    <property type="molecule type" value="Genomic_DNA"/>
</dbReference>
<organism evidence="3 4">
    <name type="scientific">Rhodosorus marinus</name>
    <dbReference type="NCBI Taxonomy" id="101924"/>
    <lineage>
        <taxon>Eukaryota</taxon>
        <taxon>Rhodophyta</taxon>
        <taxon>Stylonematophyceae</taxon>
        <taxon>Stylonematales</taxon>
        <taxon>Stylonemataceae</taxon>
        <taxon>Rhodosorus</taxon>
    </lineage>
</organism>
<evidence type="ECO:0000256" key="1">
    <source>
        <dbReference type="ARBA" id="ARBA00023242"/>
    </source>
</evidence>
<feature type="region of interest" description="Disordered" evidence="2">
    <location>
        <begin position="591"/>
        <end position="649"/>
    </location>
</feature>
<dbReference type="GO" id="GO:0003712">
    <property type="term" value="F:transcription coregulator activity"/>
    <property type="evidence" value="ECO:0007669"/>
    <property type="project" value="InterPro"/>
</dbReference>